<evidence type="ECO:0000313" key="3">
    <source>
        <dbReference type="Proteomes" id="UP000238095"/>
    </source>
</evidence>
<protein>
    <recommendedName>
        <fullName evidence="1">HEPN AbiJ-N-terminal domain-containing protein</fullName>
    </recommendedName>
</protein>
<organism evidence="2 3">
    <name type="scientific">Pseudomonas syringae</name>
    <dbReference type="NCBI Taxonomy" id="317"/>
    <lineage>
        <taxon>Bacteria</taxon>
        <taxon>Pseudomonadati</taxon>
        <taxon>Pseudomonadota</taxon>
        <taxon>Gammaproteobacteria</taxon>
        <taxon>Pseudomonadales</taxon>
        <taxon>Pseudomonadaceae</taxon>
        <taxon>Pseudomonas</taxon>
    </lineage>
</organism>
<sequence>MEGDFSQRMGFVPMKPDVQLDDININLKTALWNVLLTKYLNGYAPKVGSMYRQINGSNRQFFATNFYANFEKLPVDIMPKDWAKFVAALRQRFFDAMPWHRIYSLIEFVIEEGGDRYRPILVSSFNSALEREGSGFRIVDNYVVPITSPEEMSAVEDAFSNATAYQGISEHLSAAVRMLSDKQNPDYRNSIKESISAVECLARHLTGDPSAVLGQALKVLEKKHHLHPALNKAFSSLYGYTNDANGIRHSLMDDGTALTSADARWMLISCSAFINFAIDSTKE</sequence>
<evidence type="ECO:0000313" key="2">
    <source>
        <dbReference type="EMBL" id="SOS40289.1"/>
    </source>
</evidence>
<dbReference type="InterPro" id="IPR049503">
    <property type="entry name" value="AbiJ_NTD4"/>
</dbReference>
<dbReference type="AlphaFoldDB" id="A0A2K4WWL3"/>
<feature type="domain" description="HEPN AbiJ-N-terminal" evidence="1">
    <location>
        <begin position="5"/>
        <end position="161"/>
    </location>
</feature>
<dbReference type="Proteomes" id="UP000238095">
    <property type="component" value="Chromosome 1"/>
</dbReference>
<dbReference type="Pfam" id="PF18863">
    <property type="entry name" value="AbiJ_NTD4"/>
    <property type="match status" value="1"/>
</dbReference>
<evidence type="ECO:0000259" key="1">
    <source>
        <dbReference type="Pfam" id="PF18863"/>
    </source>
</evidence>
<dbReference type="EMBL" id="LT963409">
    <property type="protein sequence ID" value="SOS40289.1"/>
    <property type="molecule type" value="Genomic_DNA"/>
</dbReference>
<proteinExistence type="predicted"/>
<name>A0A2K4WWL3_PSESX</name>
<gene>
    <name evidence="2" type="ORF">CFBP3840_03247</name>
</gene>
<accession>A0A2K4WWL3</accession>
<reference evidence="2 3" key="1">
    <citation type="submission" date="2017-11" db="EMBL/GenBank/DDBJ databases">
        <authorList>
            <person name="Han C.G."/>
        </authorList>
    </citation>
    <scope>NUCLEOTIDE SEQUENCE [LARGE SCALE GENOMIC DNA]</scope>
    <source>
        <strain evidence="2">CFBP3840</strain>
    </source>
</reference>
<dbReference type="RefSeq" id="WP_060403354.1">
    <property type="nucleotide sequence ID" value="NZ_LT963409.1"/>
</dbReference>